<dbReference type="AlphaFoldDB" id="J9GE61"/>
<feature type="non-terminal residue" evidence="6">
    <location>
        <position position="1"/>
    </location>
</feature>
<protein>
    <recommendedName>
        <fullName evidence="2">inorganic diphosphatase</fullName>
        <ecNumber evidence="2">3.6.1.1</ecNumber>
    </recommendedName>
</protein>
<reference evidence="6" key="1">
    <citation type="journal article" date="2012" name="PLoS ONE">
        <title>Gene sets for utilization of primary and secondary nutrition supplies in the distal gut of endangered iberian lynx.</title>
        <authorList>
            <person name="Alcaide M."/>
            <person name="Messina E."/>
            <person name="Richter M."/>
            <person name="Bargiela R."/>
            <person name="Peplies J."/>
            <person name="Huws S.A."/>
            <person name="Newbold C.J."/>
            <person name="Golyshin P.N."/>
            <person name="Simon M.A."/>
            <person name="Lopez G."/>
            <person name="Yakimov M.M."/>
            <person name="Ferrer M."/>
        </authorList>
    </citation>
    <scope>NUCLEOTIDE SEQUENCE</scope>
</reference>
<comment type="cofactor">
    <cofactor evidence="1">
        <name>Mg(2+)</name>
        <dbReference type="ChEBI" id="CHEBI:18420"/>
    </cofactor>
</comment>
<evidence type="ECO:0000256" key="5">
    <source>
        <dbReference type="ARBA" id="ARBA00022842"/>
    </source>
</evidence>
<dbReference type="GO" id="GO:0005737">
    <property type="term" value="C:cytoplasm"/>
    <property type="evidence" value="ECO:0007669"/>
    <property type="project" value="InterPro"/>
</dbReference>
<dbReference type="EC" id="3.6.1.1" evidence="2"/>
<dbReference type="SUPFAM" id="SSF50324">
    <property type="entry name" value="Inorganic pyrophosphatase"/>
    <property type="match status" value="1"/>
</dbReference>
<keyword evidence="4" id="KW-0378">Hydrolase</keyword>
<gene>
    <name evidence="6" type="ORF">EVA_14234</name>
</gene>
<dbReference type="Gene3D" id="3.90.80.10">
    <property type="entry name" value="Inorganic pyrophosphatase"/>
    <property type="match status" value="1"/>
</dbReference>
<dbReference type="EMBL" id="AMCI01004648">
    <property type="protein sequence ID" value="EJW97659.1"/>
    <property type="molecule type" value="Genomic_DNA"/>
</dbReference>
<dbReference type="InterPro" id="IPR036649">
    <property type="entry name" value="Pyrophosphatase_sf"/>
</dbReference>
<evidence type="ECO:0000256" key="1">
    <source>
        <dbReference type="ARBA" id="ARBA00001946"/>
    </source>
</evidence>
<evidence type="ECO:0000256" key="3">
    <source>
        <dbReference type="ARBA" id="ARBA00022723"/>
    </source>
</evidence>
<dbReference type="InterPro" id="IPR008162">
    <property type="entry name" value="Pyrophosphatase"/>
</dbReference>
<evidence type="ECO:0000313" key="6">
    <source>
        <dbReference type="EMBL" id="EJW97659.1"/>
    </source>
</evidence>
<evidence type="ECO:0000256" key="2">
    <source>
        <dbReference type="ARBA" id="ARBA00012146"/>
    </source>
</evidence>
<name>J9GE61_9ZZZZ</name>
<organism evidence="6">
    <name type="scientific">gut metagenome</name>
    <dbReference type="NCBI Taxonomy" id="749906"/>
    <lineage>
        <taxon>unclassified sequences</taxon>
        <taxon>metagenomes</taxon>
        <taxon>organismal metagenomes</taxon>
    </lineage>
</organism>
<dbReference type="GO" id="GO:0006796">
    <property type="term" value="P:phosphate-containing compound metabolic process"/>
    <property type="evidence" value="ECO:0007669"/>
    <property type="project" value="InterPro"/>
</dbReference>
<accession>J9GE61</accession>
<dbReference type="GO" id="GO:0000287">
    <property type="term" value="F:magnesium ion binding"/>
    <property type="evidence" value="ECO:0007669"/>
    <property type="project" value="InterPro"/>
</dbReference>
<comment type="caution">
    <text evidence="6">The sequence shown here is derived from an EMBL/GenBank/DDBJ whole genome shotgun (WGS) entry which is preliminary data.</text>
</comment>
<dbReference type="GO" id="GO:0004427">
    <property type="term" value="F:inorganic diphosphate phosphatase activity"/>
    <property type="evidence" value="ECO:0007669"/>
    <property type="project" value="UniProtKB-EC"/>
</dbReference>
<keyword evidence="3" id="KW-0479">Metal-binding</keyword>
<sequence>VYGAYTDIDQLPKEIIRRLVHYFTTYKDIPGENKKRMVFINTYGASEAKEVIRRSEEDYKEYIQSLGAGQDR</sequence>
<keyword evidence="5" id="KW-0460">Magnesium</keyword>
<dbReference type="Pfam" id="PF00719">
    <property type="entry name" value="Pyrophosphatase"/>
    <property type="match status" value="1"/>
</dbReference>
<evidence type="ECO:0000256" key="4">
    <source>
        <dbReference type="ARBA" id="ARBA00022801"/>
    </source>
</evidence>
<proteinExistence type="predicted"/>